<evidence type="ECO:0000256" key="2">
    <source>
        <dbReference type="SAM" id="Phobius"/>
    </source>
</evidence>
<dbReference type="InterPro" id="IPR011047">
    <property type="entry name" value="Quinoprotein_ADH-like_sf"/>
</dbReference>
<keyword evidence="2" id="KW-0812">Transmembrane</keyword>
<comment type="caution">
    <text evidence="3">The sequence shown here is derived from an EMBL/GenBank/DDBJ whole genome shotgun (WGS) entry which is preliminary data.</text>
</comment>
<name>A0ABS7NYV4_9NOCA</name>
<keyword evidence="4" id="KW-1185">Reference proteome</keyword>
<feature type="region of interest" description="Disordered" evidence="1">
    <location>
        <begin position="42"/>
        <end position="66"/>
    </location>
</feature>
<feature type="transmembrane region" description="Helical" evidence="2">
    <location>
        <begin position="12"/>
        <end position="36"/>
    </location>
</feature>
<dbReference type="SUPFAM" id="SSF50998">
    <property type="entry name" value="Quinoprotein alcohol dehydrogenase-like"/>
    <property type="match status" value="1"/>
</dbReference>
<sequence length="369" mass="38311">MTRREQDASTPASAVRAGVAVAIAVVSVSAAAAVLVTHENRTAASPDGGSEVTTSPDPLISDPSVPAHNARWQLDAADVFGRTFAAFVSPTENLQFDSGVSEVIDAGGTVVAAVGLPNPRTYMLDQARLVGIDASDGTVRWSVAPEGGLDSCADKPIRGEIICFDPYSDDPGFVAIDVRDGAIRRVPIPTGWFPYAIAADDDRLFVLEGNPEDSESVLHGGDLDALAGAWTFPVNAFAPWEGVEGTLIHVADGRGVVTLGGEARFFDLLTGEPVDGLELQASGTVVDTAAGNEVWQLDEPGDTEMNVDGTIYTVTGPSVLASDSGTSETLWAWNVPKDADGFPVSGSIQAVGAAVYFVSSNVLTQLVAP</sequence>
<dbReference type="EMBL" id="JABUKG010000022">
    <property type="protein sequence ID" value="MBY6322570.1"/>
    <property type="molecule type" value="Genomic_DNA"/>
</dbReference>
<evidence type="ECO:0000313" key="3">
    <source>
        <dbReference type="EMBL" id="MBY6322570.1"/>
    </source>
</evidence>
<dbReference type="RefSeq" id="WP_157889498.1">
    <property type="nucleotide sequence ID" value="NZ_JABUKE010000023.1"/>
</dbReference>
<keyword evidence="2" id="KW-0472">Membrane</keyword>
<keyword evidence="2" id="KW-1133">Transmembrane helix</keyword>
<dbReference type="Proteomes" id="UP001520140">
    <property type="component" value="Unassembled WGS sequence"/>
</dbReference>
<gene>
    <name evidence="3" type="ORF">HQ605_17230</name>
</gene>
<reference evidence="3 4" key="1">
    <citation type="submission" date="2020-06" db="EMBL/GenBank/DDBJ databases">
        <title>Taxonomy, biology and ecology of Rhodococcus bacteria occurring in California pistachio and other woody hosts as revealed by genome sequence analyses.</title>
        <authorList>
            <person name="Gai Y."/>
            <person name="Riely B."/>
        </authorList>
    </citation>
    <scope>NUCLEOTIDE SEQUENCE [LARGE SCALE GENOMIC DNA]</scope>
    <source>
        <strain evidence="3 4">BP-284</strain>
    </source>
</reference>
<proteinExistence type="predicted"/>
<organism evidence="3 4">
    <name type="scientific">Rhodococcoides kroppenstedtii</name>
    <dbReference type="NCBI Taxonomy" id="293050"/>
    <lineage>
        <taxon>Bacteria</taxon>
        <taxon>Bacillati</taxon>
        <taxon>Actinomycetota</taxon>
        <taxon>Actinomycetes</taxon>
        <taxon>Mycobacteriales</taxon>
        <taxon>Nocardiaceae</taxon>
        <taxon>Rhodococcoides</taxon>
    </lineage>
</organism>
<dbReference type="InterPro" id="IPR015943">
    <property type="entry name" value="WD40/YVTN_repeat-like_dom_sf"/>
</dbReference>
<evidence type="ECO:0000313" key="4">
    <source>
        <dbReference type="Proteomes" id="UP001520140"/>
    </source>
</evidence>
<protein>
    <submittedName>
        <fullName evidence="3">PQQ-binding-like beta-propeller repeat protein</fullName>
    </submittedName>
</protein>
<evidence type="ECO:0000256" key="1">
    <source>
        <dbReference type="SAM" id="MobiDB-lite"/>
    </source>
</evidence>
<dbReference type="Gene3D" id="2.130.10.10">
    <property type="entry name" value="YVTN repeat-like/Quinoprotein amine dehydrogenase"/>
    <property type="match status" value="1"/>
</dbReference>
<accession>A0ABS7NYV4</accession>